<protein>
    <recommendedName>
        <fullName evidence="4">Lipoprotein</fullName>
    </recommendedName>
</protein>
<feature type="signal peptide" evidence="1">
    <location>
        <begin position="1"/>
        <end position="19"/>
    </location>
</feature>
<keyword evidence="1" id="KW-0732">Signal</keyword>
<keyword evidence="3" id="KW-1185">Reference proteome</keyword>
<reference evidence="2 3" key="1">
    <citation type="submission" date="2019-03" db="EMBL/GenBank/DDBJ databases">
        <title>Luteimonas zhaokaii sp.nov., isolated from the rectal contents of Plateau pika in Yushu, Qinghai Province, China.</title>
        <authorList>
            <person name="Zhang G."/>
        </authorList>
    </citation>
    <scope>NUCLEOTIDE SEQUENCE [LARGE SCALE GENOMIC DNA]</scope>
    <source>
        <strain evidence="2 3">THG-MD21</strain>
    </source>
</reference>
<evidence type="ECO:0000313" key="2">
    <source>
        <dbReference type="EMBL" id="TDK30918.1"/>
    </source>
</evidence>
<name>A0A4R5U9A7_9GAMM</name>
<gene>
    <name evidence="2" type="ORF">E2F49_11305</name>
</gene>
<dbReference type="EMBL" id="SMTG01000004">
    <property type="protein sequence ID" value="TDK30918.1"/>
    <property type="molecule type" value="Genomic_DNA"/>
</dbReference>
<feature type="chain" id="PRO_5020666149" description="Lipoprotein" evidence="1">
    <location>
        <begin position="20"/>
        <end position="171"/>
    </location>
</feature>
<comment type="caution">
    <text evidence="2">The sequence shown here is derived from an EMBL/GenBank/DDBJ whole genome shotgun (WGS) entry which is preliminary data.</text>
</comment>
<organism evidence="2 3">
    <name type="scientific">Luteimonas terrae</name>
    <dbReference type="NCBI Taxonomy" id="1530191"/>
    <lineage>
        <taxon>Bacteria</taxon>
        <taxon>Pseudomonadati</taxon>
        <taxon>Pseudomonadota</taxon>
        <taxon>Gammaproteobacteria</taxon>
        <taxon>Lysobacterales</taxon>
        <taxon>Lysobacteraceae</taxon>
        <taxon>Luteimonas</taxon>
    </lineage>
</organism>
<evidence type="ECO:0000256" key="1">
    <source>
        <dbReference type="SAM" id="SignalP"/>
    </source>
</evidence>
<evidence type="ECO:0000313" key="3">
    <source>
        <dbReference type="Proteomes" id="UP000295543"/>
    </source>
</evidence>
<sequence>MKLAPAIPLVAAIALAACAAPSTPAASEIALVASTHASDAPPRVPTRCTQHEFGLIGEGDVVRVQRSDGVVLERPGGMQSYVPVGLGCAQTSGGDEYLVVQYGEVPLGCKVCEWVFVYDHAGRPMHDSVPAFWGQGDSLAPNNAGYARVSQELGLQRPRIEYDETRRVTID</sequence>
<accession>A0A4R5U9A7</accession>
<proteinExistence type="predicted"/>
<dbReference type="Proteomes" id="UP000295543">
    <property type="component" value="Unassembled WGS sequence"/>
</dbReference>
<evidence type="ECO:0008006" key="4">
    <source>
        <dbReference type="Google" id="ProtNLM"/>
    </source>
</evidence>
<dbReference type="RefSeq" id="WP_165971209.1">
    <property type="nucleotide sequence ID" value="NZ_SMTG01000004.1"/>
</dbReference>
<dbReference type="PROSITE" id="PS51257">
    <property type="entry name" value="PROKAR_LIPOPROTEIN"/>
    <property type="match status" value="1"/>
</dbReference>
<dbReference type="AlphaFoldDB" id="A0A4R5U9A7"/>